<dbReference type="HOGENOM" id="CLU_2643255_0_0_1"/>
<dbReference type="AlphaFoldDB" id="L1J2E0"/>
<evidence type="ECO:0000313" key="2">
    <source>
        <dbReference type="EnsemblProtists" id="EKX42274"/>
    </source>
</evidence>
<dbReference type="EnsemblProtists" id="EKX42274">
    <property type="protein sequence ID" value="EKX42274"/>
    <property type="gene ID" value="GUITHDRAFT_111835"/>
</dbReference>
<reference evidence="1 3" key="1">
    <citation type="journal article" date="2012" name="Nature">
        <title>Algal genomes reveal evolutionary mosaicism and the fate of nucleomorphs.</title>
        <authorList>
            <consortium name="DOE Joint Genome Institute"/>
            <person name="Curtis B.A."/>
            <person name="Tanifuji G."/>
            <person name="Burki F."/>
            <person name="Gruber A."/>
            <person name="Irimia M."/>
            <person name="Maruyama S."/>
            <person name="Arias M.C."/>
            <person name="Ball S.G."/>
            <person name="Gile G.H."/>
            <person name="Hirakawa Y."/>
            <person name="Hopkins J.F."/>
            <person name="Kuo A."/>
            <person name="Rensing S.A."/>
            <person name="Schmutz J."/>
            <person name="Symeonidi A."/>
            <person name="Elias M."/>
            <person name="Eveleigh R.J."/>
            <person name="Herman E.K."/>
            <person name="Klute M.J."/>
            <person name="Nakayama T."/>
            <person name="Obornik M."/>
            <person name="Reyes-Prieto A."/>
            <person name="Armbrust E.V."/>
            <person name="Aves S.J."/>
            <person name="Beiko R.G."/>
            <person name="Coutinho P."/>
            <person name="Dacks J.B."/>
            <person name="Durnford D.G."/>
            <person name="Fast N.M."/>
            <person name="Green B.R."/>
            <person name="Grisdale C.J."/>
            <person name="Hempel F."/>
            <person name="Henrissat B."/>
            <person name="Hoppner M.P."/>
            <person name="Ishida K."/>
            <person name="Kim E."/>
            <person name="Koreny L."/>
            <person name="Kroth P.G."/>
            <person name="Liu Y."/>
            <person name="Malik S.B."/>
            <person name="Maier U.G."/>
            <person name="McRose D."/>
            <person name="Mock T."/>
            <person name="Neilson J.A."/>
            <person name="Onodera N.T."/>
            <person name="Poole A.M."/>
            <person name="Pritham E.J."/>
            <person name="Richards T.A."/>
            <person name="Rocap G."/>
            <person name="Roy S.W."/>
            <person name="Sarai C."/>
            <person name="Schaack S."/>
            <person name="Shirato S."/>
            <person name="Slamovits C.H."/>
            <person name="Spencer D.F."/>
            <person name="Suzuki S."/>
            <person name="Worden A.Z."/>
            <person name="Zauner S."/>
            <person name="Barry K."/>
            <person name="Bell C."/>
            <person name="Bharti A.K."/>
            <person name="Crow J.A."/>
            <person name="Grimwood J."/>
            <person name="Kramer R."/>
            <person name="Lindquist E."/>
            <person name="Lucas S."/>
            <person name="Salamov A."/>
            <person name="McFadden G.I."/>
            <person name="Lane C.E."/>
            <person name="Keeling P.J."/>
            <person name="Gray M.W."/>
            <person name="Grigoriev I.V."/>
            <person name="Archibald J.M."/>
        </authorList>
    </citation>
    <scope>NUCLEOTIDE SEQUENCE</scope>
    <source>
        <strain evidence="1 3">CCMP2712</strain>
    </source>
</reference>
<dbReference type="Proteomes" id="UP000011087">
    <property type="component" value="Unassembled WGS sequence"/>
</dbReference>
<keyword evidence="3" id="KW-1185">Reference proteome</keyword>
<evidence type="ECO:0000313" key="1">
    <source>
        <dbReference type="EMBL" id="EKX42274.1"/>
    </source>
</evidence>
<proteinExistence type="predicted"/>
<organism evidence="1">
    <name type="scientific">Guillardia theta (strain CCMP2712)</name>
    <name type="common">Cryptophyte</name>
    <dbReference type="NCBI Taxonomy" id="905079"/>
    <lineage>
        <taxon>Eukaryota</taxon>
        <taxon>Cryptophyceae</taxon>
        <taxon>Pyrenomonadales</taxon>
        <taxon>Geminigeraceae</taxon>
        <taxon>Guillardia</taxon>
    </lineage>
</organism>
<reference evidence="3" key="2">
    <citation type="submission" date="2012-11" db="EMBL/GenBank/DDBJ databases">
        <authorList>
            <person name="Kuo A."/>
            <person name="Curtis B.A."/>
            <person name="Tanifuji G."/>
            <person name="Burki F."/>
            <person name="Gruber A."/>
            <person name="Irimia M."/>
            <person name="Maruyama S."/>
            <person name="Arias M.C."/>
            <person name="Ball S.G."/>
            <person name="Gile G.H."/>
            <person name="Hirakawa Y."/>
            <person name="Hopkins J.F."/>
            <person name="Rensing S.A."/>
            <person name="Schmutz J."/>
            <person name="Symeonidi A."/>
            <person name="Elias M."/>
            <person name="Eveleigh R.J."/>
            <person name="Herman E.K."/>
            <person name="Klute M.J."/>
            <person name="Nakayama T."/>
            <person name="Obornik M."/>
            <person name="Reyes-Prieto A."/>
            <person name="Armbrust E.V."/>
            <person name="Aves S.J."/>
            <person name="Beiko R.G."/>
            <person name="Coutinho P."/>
            <person name="Dacks J.B."/>
            <person name="Durnford D.G."/>
            <person name="Fast N.M."/>
            <person name="Green B.R."/>
            <person name="Grisdale C."/>
            <person name="Hempe F."/>
            <person name="Henrissat B."/>
            <person name="Hoppner M.P."/>
            <person name="Ishida K.-I."/>
            <person name="Kim E."/>
            <person name="Koreny L."/>
            <person name="Kroth P.G."/>
            <person name="Liu Y."/>
            <person name="Malik S.-B."/>
            <person name="Maier U.G."/>
            <person name="McRose D."/>
            <person name="Mock T."/>
            <person name="Neilson J.A."/>
            <person name="Onodera N.T."/>
            <person name="Poole A.M."/>
            <person name="Pritham E.J."/>
            <person name="Richards T.A."/>
            <person name="Rocap G."/>
            <person name="Roy S.W."/>
            <person name="Sarai C."/>
            <person name="Schaack S."/>
            <person name="Shirato S."/>
            <person name="Slamovits C.H."/>
            <person name="Spencer D.F."/>
            <person name="Suzuki S."/>
            <person name="Worden A.Z."/>
            <person name="Zauner S."/>
            <person name="Barry K."/>
            <person name="Bell C."/>
            <person name="Bharti A.K."/>
            <person name="Crow J.A."/>
            <person name="Grimwood J."/>
            <person name="Kramer R."/>
            <person name="Lindquist E."/>
            <person name="Lucas S."/>
            <person name="Salamov A."/>
            <person name="McFadden G.I."/>
            <person name="Lane C.E."/>
            <person name="Keeling P.J."/>
            <person name="Gray M.W."/>
            <person name="Grigoriev I.V."/>
            <person name="Archibald J.M."/>
        </authorList>
    </citation>
    <scope>NUCLEOTIDE SEQUENCE</scope>
    <source>
        <strain evidence="3">CCMP2712</strain>
    </source>
</reference>
<protein>
    <submittedName>
        <fullName evidence="1 2">Uncharacterized protein</fullName>
    </submittedName>
</protein>
<dbReference type="RefSeq" id="XP_005829254.1">
    <property type="nucleotide sequence ID" value="XM_005829197.1"/>
</dbReference>
<dbReference type="EMBL" id="JH993018">
    <property type="protein sequence ID" value="EKX42274.1"/>
    <property type="molecule type" value="Genomic_DNA"/>
</dbReference>
<accession>L1J2E0</accession>
<dbReference type="PaxDb" id="55529-EKX42274"/>
<dbReference type="GeneID" id="17298868"/>
<name>L1J2E0_GUITC</name>
<dbReference type="KEGG" id="gtt:GUITHDRAFT_111835"/>
<gene>
    <name evidence="1" type="ORF">GUITHDRAFT_111835</name>
</gene>
<evidence type="ECO:0000313" key="3">
    <source>
        <dbReference type="Proteomes" id="UP000011087"/>
    </source>
</evidence>
<reference evidence="2" key="3">
    <citation type="submission" date="2016-03" db="UniProtKB">
        <authorList>
            <consortium name="EnsemblProtists"/>
        </authorList>
    </citation>
    <scope>IDENTIFICATION</scope>
</reference>
<sequence>MASLTNDMLVLGCFNVRFTRLLAFARFLGLYEYPAWDYNVYAEPDMEVANCEPETTPFQHGNPDIITPEEYASWFAN</sequence>